<dbReference type="InterPro" id="IPR006076">
    <property type="entry name" value="FAD-dep_OxRdtase"/>
</dbReference>
<sequence length="378" mass="41874">MISYWEQASFTGYDCIVVGAGLVGLSTAIEWRMRFPAQRILVLERGLMSTGASSRNAGFACMGSPSELVADLRTDTEDSVVQLFADRKAGLDLLRQRLGDERIHYRSDGSYDLLREDELYVLDRIDYLNRLMRPVTGKDAFGISSRNAASFGFHPGFCAAVAENYCEGAIHTGHMLRALSDLALENHIEIKTGASVSSFREEADGVYVSVDDPLRPEGWLLRCEKLFICTNAFTRQLLPEQDVRPGRGQVLITNPIPDLPFKGIFHFEEGYYYFRELEGRVLLGGGRNIDFEGETSTELALHDRIQDRLLQLLTTQLLPGRSFTVAQRWSGIMAFGETKTPVVKAFSNRVFGAFRMGGMGVALGSLSAARVAALAESC</sequence>
<dbReference type="Gene3D" id="3.30.9.10">
    <property type="entry name" value="D-Amino Acid Oxidase, subunit A, domain 2"/>
    <property type="match status" value="1"/>
</dbReference>
<feature type="domain" description="FAD dependent oxidoreductase" evidence="1">
    <location>
        <begin position="14"/>
        <end position="374"/>
    </location>
</feature>
<accession>A0ABP8MP47</accession>
<dbReference type="Proteomes" id="UP001501410">
    <property type="component" value="Unassembled WGS sequence"/>
</dbReference>
<keyword evidence="3" id="KW-1185">Reference proteome</keyword>
<dbReference type="RefSeq" id="WP_344824783.1">
    <property type="nucleotide sequence ID" value="NZ_BAABEZ010000022.1"/>
</dbReference>
<dbReference type="Gene3D" id="3.50.50.60">
    <property type="entry name" value="FAD/NAD(P)-binding domain"/>
    <property type="match status" value="1"/>
</dbReference>
<evidence type="ECO:0000313" key="3">
    <source>
        <dbReference type="Proteomes" id="UP001501410"/>
    </source>
</evidence>
<protein>
    <submittedName>
        <fullName evidence="2">FAD-dependent oxidoreductase</fullName>
    </submittedName>
</protein>
<comment type="caution">
    <text evidence="2">The sequence shown here is derived from an EMBL/GenBank/DDBJ whole genome shotgun (WGS) entry which is preliminary data.</text>
</comment>
<name>A0ABP8MP47_9BACT</name>
<dbReference type="Pfam" id="PF01266">
    <property type="entry name" value="DAO"/>
    <property type="match status" value="1"/>
</dbReference>
<evidence type="ECO:0000259" key="1">
    <source>
        <dbReference type="Pfam" id="PF01266"/>
    </source>
</evidence>
<dbReference type="PANTHER" id="PTHR13847:SF281">
    <property type="entry name" value="FAD DEPENDENT OXIDOREDUCTASE DOMAIN-CONTAINING PROTEIN"/>
    <property type="match status" value="1"/>
</dbReference>
<dbReference type="PANTHER" id="PTHR13847">
    <property type="entry name" value="SARCOSINE DEHYDROGENASE-RELATED"/>
    <property type="match status" value="1"/>
</dbReference>
<dbReference type="InterPro" id="IPR036188">
    <property type="entry name" value="FAD/NAD-bd_sf"/>
</dbReference>
<evidence type="ECO:0000313" key="2">
    <source>
        <dbReference type="EMBL" id="GAA4453865.1"/>
    </source>
</evidence>
<gene>
    <name evidence="2" type="ORF">GCM10023092_14910</name>
</gene>
<reference evidence="3" key="1">
    <citation type="journal article" date="2019" name="Int. J. Syst. Evol. Microbiol.">
        <title>The Global Catalogue of Microorganisms (GCM) 10K type strain sequencing project: providing services to taxonomists for standard genome sequencing and annotation.</title>
        <authorList>
            <consortium name="The Broad Institute Genomics Platform"/>
            <consortium name="The Broad Institute Genome Sequencing Center for Infectious Disease"/>
            <person name="Wu L."/>
            <person name="Ma J."/>
        </authorList>
    </citation>
    <scope>NUCLEOTIDE SEQUENCE [LARGE SCALE GENOMIC DNA]</scope>
    <source>
        <strain evidence="3">JCM 31921</strain>
    </source>
</reference>
<proteinExistence type="predicted"/>
<organism evidence="2 3">
    <name type="scientific">Rurimicrobium arvi</name>
    <dbReference type="NCBI Taxonomy" id="2049916"/>
    <lineage>
        <taxon>Bacteria</taxon>
        <taxon>Pseudomonadati</taxon>
        <taxon>Bacteroidota</taxon>
        <taxon>Chitinophagia</taxon>
        <taxon>Chitinophagales</taxon>
        <taxon>Chitinophagaceae</taxon>
        <taxon>Rurimicrobium</taxon>
    </lineage>
</organism>
<dbReference type="SUPFAM" id="SSF51905">
    <property type="entry name" value="FAD/NAD(P)-binding domain"/>
    <property type="match status" value="1"/>
</dbReference>
<dbReference type="EMBL" id="BAABEZ010000022">
    <property type="protein sequence ID" value="GAA4453865.1"/>
    <property type="molecule type" value="Genomic_DNA"/>
</dbReference>